<sequence>MVGCDQLLTINVSHYNSKTMNNKYIYLFLFSLLFSCKADRESLLDLDYKIDKVVCQSNSNYFIADGVSEIGLEVKLYTTAGSYTAVNGKQQLIYKEIPQERWKHHIIKFYDKSGKEYPANFTSTSISAEKMEFYAEVDGLRSSKPVLLEQAENPLQGTPISPVSDPYFYEVSIRSARPTPALKRYPIIFHVIDTEQSKNQSQELNADAIYYVLNQYNAIFSKQNNKASNGANAHIEFVAALKDPNGKLLKEAGINRTYLTDQQNLNLSTEYILNSPSLYWDYDKYLNVWIINNSKWYSLAEIDLYRRALPFTFREGTYNSQKLPLPDFLPVQSLNASQLANWKKKPDYVDHVGLVFVRTGFSQLKHDFVGQLAAFLGVIPNRPANGNSTQLNNGKWVDDYCEDTPTFNPYYASTANGGIERLDFGSTRKKYTAKIALDGKTGSPAFPWITYNSQNVGEKNSFSSTITQDQAQRIEWTLNHAEARQAWRNQTAITP</sequence>
<dbReference type="EMBL" id="FXAU01000004">
    <property type="protein sequence ID" value="SMG34483.1"/>
    <property type="molecule type" value="Genomic_DNA"/>
</dbReference>
<evidence type="ECO:0000313" key="1">
    <source>
        <dbReference type="EMBL" id="SMG34483.1"/>
    </source>
</evidence>
<name>A0A1X7K2G2_9SPHI</name>
<reference evidence="1 2" key="1">
    <citation type="submission" date="2017-04" db="EMBL/GenBank/DDBJ databases">
        <authorList>
            <person name="Afonso C.L."/>
            <person name="Miller P.J."/>
            <person name="Scott M.A."/>
            <person name="Spackman E."/>
            <person name="Goraichik I."/>
            <person name="Dimitrov K.M."/>
            <person name="Suarez D.L."/>
            <person name="Swayne D.E."/>
        </authorList>
    </citation>
    <scope>NUCLEOTIDE SEQUENCE [LARGE SCALE GENOMIC DNA]</scope>
    <source>
        <strain evidence="1 2">DSM 22418</strain>
    </source>
</reference>
<gene>
    <name evidence="1" type="ORF">SAMN05660862_2365</name>
</gene>
<dbReference type="STRING" id="561061.SAMN05660862_2365"/>
<dbReference type="InterPro" id="IPR024079">
    <property type="entry name" value="MetalloPept_cat_dom_sf"/>
</dbReference>
<dbReference type="Proteomes" id="UP000192980">
    <property type="component" value="Unassembled WGS sequence"/>
</dbReference>
<dbReference type="Gene3D" id="3.40.390.10">
    <property type="entry name" value="Collagenase (Catalytic Domain)"/>
    <property type="match status" value="1"/>
</dbReference>
<keyword evidence="2" id="KW-1185">Reference proteome</keyword>
<accession>A0A1X7K2G2</accession>
<dbReference type="AlphaFoldDB" id="A0A1X7K2G2"/>
<organism evidence="1 2">
    <name type="scientific">Sphingobacterium psychroaquaticum</name>
    <dbReference type="NCBI Taxonomy" id="561061"/>
    <lineage>
        <taxon>Bacteria</taxon>
        <taxon>Pseudomonadati</taxon>
        <taxon>Bacteroidota</taxon>
        <taxon>Sphingobacteriia</taxon>
        <taxon>Sphingobacteriales</taxon>
        <taxon>Sphingobacteriaceae</taxon>
        <taxon>Sphingobacterium</taxon>
    </lineage>
</organism>
<dbReference type="GO" id="GO:0008237">
    <property type="term" value="F:metallopeptidase activity"/>
    <property type="evidence" value="ECO:0007669"/>
    <property type="project" value="InterPro"/>
</dbReference>
<proteinExistence type="predicted"/>
<evidence type="ECO:0000313" key="2">
    <source>
        <dbReference type="Proteomes" id="UP000192980"/>
    </source>
</evidence>
<protein>
    <submittedName>
        <fullName evidence="1">Uncharacterized protein</fullName>
    </submittedName>
</protein>